<proteinExistence type="predicted"/>
<reference evidence="11" key="1">
    <citation type="journal article" date="2021" name="bioRxiv">
        <title>Unraveling nitrogen, sulfur and carbon metabolic pathways and microbial community transcriptional responses to substrate deprivation and toxicity stresses in a bioreactor mimicking anoxic brackish coastal sediment conditions.</title>
        <authorList>
            <person name="Martins P.D."/>
            <person name="Echeveste M.J."/>
            <person name="Arshad A."/>
            <person name="Kurth J."/>
            <person name="Ouboter H."/>
            <person name="Jetten M.S.M."/>
            <person name="Welte C.U."/>
        </authorList>
    </citation>
    <scope>NUCLEOTIDE SEQUENCE</scope>
    <source>
        <strain evidence="11">MAG_39</strain>
    </source>
</reference>
<evidence type="ECO:0000256" key="9">
    <source>
        <dbReference type="ARBA" id="ARBA00048975"/>
    </source>
</evidence>
<evidence type="ECO:0000256" key="3">
    <source>
        <dbReference type="ARBA" id="ARBA00020902"/>
    </source>
</evidence>
<evidence type="ECO:0000256" key="8">
    <source>
        <dbReference type="ARBA" id="ARBA00023098"/>
    </source>
</evidence>
<dbReference type="PANTHER" id="PTHR30372:SF4">
    <property type="entry name" value="LIPID-A-DISACCHARIDE SYNTHASE, MITOCHONDRIAL-RELATED"/>
    <property type="match status" value="1"/>
</dbReference>
<protein>
    <recommendedName>
        <fullName evidence="3 10">Lipid-A-disaccharide synthase</fullName>
        <ecNumber evidence="2 10">2.4.1.182</ecNumber>
    </recommendedName>
</protein>
<accession>A0A953J9I6</accession>
<evidence type="ECO:0000313" key="11">
    <source>
        <dbReference type="EMBL" id="MBZ0155594.1"/>
    </source>
</evidence>
<comment type="catalytic activity">
    <reaction evidence="9">
        <text>a lipid X + a UDP-2-N,3-O-bis[(3R)-3-hydroxyacyl]-alpha-D-glucosamine = a lipid A disaccharide + UDP + H(+)</text>
        <dbReference type="Rhea" id="RHEA:67828"/>
        <dbReference type="ChEBI" id="CHEBI:15378"/>
        <dbReference type="ChEBI" id="CHEBI:58223"/>
        <dbReference type="ChEBI" id="CHEBI:137748"/>
        <dbReference type="ChEBI" id="CHEBI:176338"/>
        <dbReference type="ChEBI" id="CHEBI:176343"/>
        <dbReference type="EC" id="2.4.1.182"/>
    </reaction>
</comment>
<gene>
    <name evidence="11" type="primary">lpxB</name>
    <name evidence="11" type="ORF">K8I29_05175</name>
</gene>
<evidence type="ECO:0000256" key="5">
    <source>
        <dbReference type="ARBA" id="ARBA00022556"/>
    </source>
</evidence>
<sequence length="400" mass="43868">MLERVMIITGESSGELYGSFLAAALRERNPGIRLSGVGGERMRSAGVELLSGIAGAFGIVEAVGAYRRVRETFRKVCEALRSFRPQVLVLIDYPDFNMRVAREAKREGIRILYYVSPQVWAWRGKRVKVLGELVDRMAVLFPFEEQLYTEAGVPCEFVGHPAMDEIGETVRSAGYGVGDIGRQEVRRTFRKDRGMDPGRPVLVLMPGSRSHEIGRLLPVMAEATREMGRRYPDYQVAVPVAPNLDGAAESAIRSSLEGAGHPALFFTRDAVRTLLAADSAVIASGTSTLQAALLGVPMVVVYKLSPLTYWLGRLLVQVRHISLVNILLDKSVADDSGLRIGELLQGKAGRERVMEELGGIIGNASRREEMLAQLEKVRRLFLGKSASLRTAEMVEDLAGG</sequence>
<dbReference type="PANTHER" id="PTHR30372">
    <property type="entry name" value="LIPID-A-DISACCHARIDE SYNTHASE"/>
    <property type="match status" value="1"/>
</dbReference>
<evidence type="ECO:0000256" key="1">
    <source>
        <dbReference type="ARBA" id="ARBA00002056"/>
    </source>
</evidence>
<evidence type="ECO:0000256" key="2">
    <source>
        <dbReference type="ARBA" id="ARBA00012687"/>
    </source>
</evidence>
<dbReference type="GO" id="GO:0008915">
    <property type="term" value="F:lipid-A-disaccharide synthase activity"/>
    <property type="evidence" value="ECO:0007669"/>
    <property type="project" value="UniProtKB-UniRule"/>
</dbReference>
<keyword evidence="8" id="KW-0443">Lipid metabolism</keyword>
<comment type="caution">
    <text evidence="11">The sequence shown here is derived from an EMBL/GenBank/DDBJ whole genome shotgun (WGS) entry which is preliminary data.</text>
</comment>
<dbReference type="InterPro" id="IPR003835">
    <property type="entry name" value="Glyco_trans_19"/>
</dbReference>
<dbReference type="GO" id="GO:0005543">
    <property type="term" value="F:phospholipid binding"/>
    <property type="evidence" value="ECO:0007669"/>
    <property type="project" value="TreeGrafter"/>
</dbReference>
<dbReference type="NCBIfam" id="TIGR00215">
    <property type="entry name" value="lpxB"/>
    <property type="match status" value="1"/>
</dbReference>
<keyword evidence="6 11" id="KW-0328">Glycosyltransferase</keyword>
<evidence type="ECO:0000313" key="12">
    <source>
        <dbReference type="Proteomes" id="UP000705867"/>
    </source>
</evidence>
<dbReference type="EMBL" id="JAIOIV010000038">
    <property type="protein sequence ID" value="MBZ0155594.1"/>
    <property type="molecule type" value="Genomic_DNA"/>
</dbReference>
<evidence type="ECO:0000256" key="4">
    <source>
        <dbReference type="ARBA" id="ARBA00022516"/>
    </source>
</evidence>
<dbReference type="Pfam" id="PF02684">
    <property type="entry name" value="LpxB"/>
    <property type="match status" value="1"/>
</dbReference>
<dbReference type="Proteomes" id="UP000705867">
    <property type="component" value="Unassembled WGS sequence"/>
</dbReference>
<dbReference type="AlphaFoldDB" id="A0A953J9I6"/>
<keyword evidence="4" id="KW-0444">Lipid biosynthesis</keyword>
<keyword evidence="7 11" id="KW-0808">Transferase</keyword>
<name>A0A953J9I6_9BACT</name>
<dbReference type="GO" id="GO:0009245">
    <property type="term" value="P:lipid A biosynthetic process"/>
    <property type="evidence" value="ECO:0007669"/>
    <property type="project" value="UniProtKB-UniRule"/>
</dbReference>
<evidence type="ECO:0000256" key="7">
    <source>
        <dbReference type="ARBA" id="ARBA00022679"/>
    </source>
</evidence>
<evidence type="ECO:0000256" key="10">
    <source>
        <dbReference type="NCBIfam" id="TIGR00215"/>
    </source>
</evidence>
<comment type="function">
    <text evidence="1">Condensation of UDP-2,3-diacylglucosamine and 2,3-diacylglucosamine-1-phosphate to form lipid A disaccharide, a precursor of lipid A, a phosphorylated glycolipid that anchors the lipopolysaccharide to the outer membrane of the cell.</text>
</comment>
<dbReference type="GO" id="GO:0016020">
    <property type="term" value="C:membrane"/>
    <property type="evidence" value="ECO:0007669"/>
    <property type="project" value="GOC"/>
</dbReference>
<dbReference type="SUPFAM" id="SSF53756">
    <property type="entry name" value="UDP-Glycosyltransferase/glycogen phosphorylase"/>
    <property type="match status" value="1"/>
</dbReference>
<dbReference type="EC" id="2.4.1.182" evidence="2 10"/>
<reference evidence="11" key="2">
    <citation type="submission" date="2021-08" db="EMBL/GenBank/DDBJ databases">
        <authorList>
            <person name="Dalcin Martins P."/>
        </authorList>
    </citation>
    <scope>NUCLEOTIDE SEQUENCE</scope>
    <source>
        <strain evidence="11">MAG_39</strain>
    </source>
</reference>
<evidence type="ECO:0000256" key="6">
    <source>
        <dbReference type="ARBA" id="ARBA00022676"/>
    </source>
</evidence>
<organism evidence="11 12">
    <name type="scientific">Candidatus Nitrobium versatile</name>
    <dbReference type="NCBI Taxonomy" id="2884831"/>
    <lineage>
        <taxon>Bacteria</taxon>
        <taxon>Pseudomonadati</taxon>
        <taxon>Nitrospirota</taxon>
        <taxon>Nitrospiria</taxon>
        <taxon>Nitrospirales</taxon>
        <taxon>Nitrospiraceae</taxon>
        <taxon>Candidatus Nitrobium</taxon>
    </lineage>
</organism>
<keyword evidence="5" id="KW-0441">Lipid A biosynthesis</keyword>